<keyword evidence="1" id="KW-0812">Transmembrane</keyword>
<evidence type="ECO:0000313" key="3">
    <source>
        <dbReference type="EMBL" id="MSA89331.1"/>
    </source>
</evidence>
<dbReference type="AlphaFoldDB" id="A0A6N7S623"/>
<reference evidence="5 6" key="1">
    <citation type="journal article" date="2019" name="Nat. Med.">
        <title>A library of human gut bacterial isolates paired with longitudinal multiomics data enables mechanistic microbiome research.</title>
        <authorList>
            <person name="Poyet M."/>
            <person name="Groussin M."/>
            <person name="Gibbons S.M."/>
            <person name="Avila-Pacheco J."/>
            <person name="Jiang X."/>
            <person name="Kearney S.M."/>
            <person name="Perrotta A.R."/>
            <person name="Berdy B."/>
            <person name="Zhao S."/>
            <person name="Lieberman T.D."/>
            <person name="Swanson P.K."/>
            <person name="Smith M."/>
            <person name="Roesemann S."/>
            <person name="Alexander J.E."/>
            <person name="Rich S.A."/>
            <person name="Livny J."/>
            <person name="Vlamakis H."/>
            <person name="Clish C."/>
            <person name="Bullock K."/>
            <person name="Deik A."/>
            <person name="Scott J."/>
            <person name="Pierce K.A."/>
            <person name="Xavier R.J."/>
            <person name="Alm E.J."/>
        </authorList>
    </citation>
    <scope>NUCLEOTIDE SEQUENCE [LARGE SCALE GENOMIC DNA]</scope>
    <source>
        <strain evidence="3 5">BIOML-A4</strain>
        <strain evidence="4 6">BIOML-A5</strain>
    </source>
</reference>
<gene>
    <name evidence="4" type="ORF">GKD88_07735</name>
    <name evidence="3" type="ORF">GKE08_08330</name>
</gene>
<evidence type="ECO:0000313" key="4">
    <source>
        <dbReference type="EMBL" id="MSC33009.1"/>
    </source>
</evidence>
<dbReference type="Proteomes" id="UP000433575">
    <property type="component" value="Unassembled WGS sequence"/>
</dbReference>
<keyword evidence="3" id="KW-0378">Hydrolase</keyword>
<feature type="transmembrane region" description="Helical" evidence="1">
    <location>
        <begin position="60"/>
        <end position="88"/>
    </location>
</feature>
<dbReference type="GO" id="GO:0080120">
    <property type="term" value="P:CAAX-box protein maturation"/>
    <property type="evidence" value="ECO:0007669"/>
    <property type="project" value="UniProtKB-ARBA"/>
</dbReference>
<organism evidence="3 5">
    <name type="scientific">Holdemania massiliensis</name>
    <dbReference type="NCBI Taxonomy" id="1468449"/>
    <lineage>
        <taxon>Bacteria</taxon>
        <taxon>Bacillati</taxon>
        <taxon>Bacillota</taxon>
        <taxon>Erysipelotrichia</taxon>
        <taxon>Erysipelotrichales</taxon>
        <taxon>Erysipelotrichaceae</taxon>
        <taxon>Holdemania</taxon>
    </lineage>
</organism>
<dbReference type="Pfam" id="PF02517">
    <property type="entry name" value="Rce1-like"/>
    <property type="match status" value="1"/>
</dbReference>
<dbReference type="EMBL" id="WKPI01000010">
    <property type="protein sequence ID" value="MSC33009.1"/>
    <property type="molecule type" value="Genomic_DNA"/>
</dbReference>
<keyword evidence="1" id="KW-0472">Membrane</keyword>
<evidence type="ECO:0000256" key="1">
    <source>
        <dbReference type="SAM" id="Phobius"/>
    </source>
</evidence>
<dbReference type="GO" id="GO:0004175">
    <property type="term" value="F:endopeptidase activity"/>
    <property type="evidence" value="ECO:0007669"/>
    <property type="project" value="UniProtKB-ARBA"/>
</dbReference>
<evidence type="ECO:0000259" key="2">
    <source>
        <dbReference type="Pfam" id="PF02517"/>
    </source>
</evidence>
<dbReference type="GO" id="GO:0006508">
    <property type="term" value="P:proteolysis"/>
    <property type="evidence" value="ECO:0007669"/>
    <property type="project" value="UniProtKB-KW"/>
</dbReference>
<keyword evidence="3" id="KW-0645">Protease</keyword>
<keyword evidence="6" id="KW-1185">Reference proteome</keyword>
<protein>
    <submittedName>
        <fullName evidence="3">CPBP family intramembrane metalloprotease</fullName>
    </submittedName>
</protein>
<evidence type="ECO:0000313" key="5">
    <source>
        <dbReference type="Proteomes" id="UP000433575"/>
    </source>
</evidence>
<feature type="domain" description="CAAX prenyl protease 2/Lysostaphin resistance protein A-like" evidence="2">
    <location>
        <begin position="141"/>
        <end position="240"/>
    </location>
</feature>
<evidence type="ECO:0000313" key="6">
    <source>
        <dbReference type="Proteomes" id="UP000480929"/>
    </source>
</evidence>
<dbReference type="InterPro" id="IPR003675">
    <property type="entry name" value="Rce1/LyrA-like_dom"/>
</dbReference>
<feature type="transmembrane region" description="Helical" evidence="1">
    <location>
        <begin position="109"/>
        <end position="129"/>
    </location>
</feature>
<dbReference type="GO" id="GO:0008237">
    <property type="term" value="F:metallopeptidase activity"/>
    <property type="evidence" value="ECO:0007669"/>
    <property type="project" value="UniProtKB-KW"/>
</dbReference>
<accession>A0A6N7S623</accession>
<keyword evidence="3" id="KW-0482">Metalloprotease</keyword>
<dbReference type="OrthoDB" id="1902508at2"/>
<dbReference type="EMBL" id="WKPJ01000009">
    <property type="protein sequence ID" value="MSA89331.1"/>
    <property type="molecule type" value="Genomic_DNA"/>
</dbReference>
<feature type="transmembrane region" description="Helical" evidence="1">
    <location>
        <begin position="20"/>
        <end position="48"/>
    </location>
</feature>
<proteinExistence type="predicted"/>
<keyword evidence="1" id="KW-1133">Transmembrane helix</keyword>
<sequence length="247" mass="27613">MIMEKPSSATIRLFFLTLNLIGLGILSAILKITILWFILFAVLCLYFLIRYHRNIRRADIILGAVMALTAMVSNPLMGFFVFPGYVAAMAKMRDAQHPIVLFHHQKQELWKTIGWILVAGSGLGIFNLGLGLGHLTAAPSFRFIFLFDALRAGLFEEILFRVLLYAFCIEVTGDTKLNRVQSFFCLVSMIMPHVLIHFSGTIDIGSLIVMTLAFGLPFALLQWKVNLTSAIGAHALVDFIRFLVFGA</sequence>
<comment type="caution">
    <text evidence="3">The sequence shown here is derived from an EMBL/GenBank/DDBJ whole genome shotgun (WGS) entry which is preliminary data.</text>
</comment>
<name>A0A6N7S623_9FIRM</name>
<feature type="transmembrane region" description="Helical" evidence="1">
    <location>
        <begin position="204"/>
        <end position="221"/>
    </location>
</feature>
<dbReference type="Proteomes" id="UP000480929">
    <property type="component" value="Unassembled WGS sequence"/>
</dbReference>